<dbReference type="OrthoDB" id="19653at2759"/>
<dbReference type="Pfam" id="PF00135">
    <property type="entry name" value="COesterase"/>
    <property type="match status" value="1"/>
</dbReference>
<evidence type="ECO:0000256" key="2">
    <source>
        <dbReference type="SAM" id="SignalP"/>
    </source>
</evidence>
<dbReference type="Proteomes" id="UP000691718">
    <property type="component" value="Unassembled WGS sequence"/>
</dbReference>
<sequence>MFMFLAVVSAVAAAGQALENPVVNTTQGQIQGYKVADENYYAFYGIHYAGSVSGGNRFKVAPPPPTYTGVFVAVNNEVICAQPTSRGLIGVEDCLTLNIFTPNLTASQPVLVWIQGEEFTTSDPTIHSFKNFMNENIVVVKINYRLSIFGFLCLGVQQAPGNAGLKDVVQGLKWVKENIAGFGGDPNNIVLFGHGSGAAMVDLITLSPMAENLVHKAIVQSGSALSPGAIAYDPVGYAEALGKKLGYVDKTKEELANLLTTTDINELVSALTAFELFNNTALFSPCIENDVDKDNVFLKDAPINILRSGNYSHVPYIAGFTDKEGTIRAYEAAYNQWLDSMEGNFEDFIQVDLDLASTSQANKTALVNSIREFYFGNKTINMEVIENYLDYHGDTMILVSIARGVRERANTSTAEVRLYNFGYLGTYNSNWAFPEIPLTGVMHGGILNYLLNFDLKPNDVDTMQRIIQRYSTFIRTGLVKLLRPDF</sequence>
<feature type="chain" id="PRO_5035740405" evidence="2">
    <location>
        <begin position="18"/>
        <end position="486"/>
    </location>
</feature>
<evidence type="ECO:0000313" key="5">
    <source>
        <dbReference type="Proteomes" id="UP000691718"/>
    </source>
</evidence>
<evidence type="ECO:0000256" key="1">
    <source>
        <dbReference type="ARBA" id="ARBA00023180"/>
    </source>
</evidence>
<dbReference type="PANTHER" id="PTHR11559">
    <property type="entry name" value="CARBOXYLESTERASE"/>
    <property type="match status" value="1"/>
</dbReference>
<protein>
    <submittedName>
        <fullName evidence="4">(apollo) hypothetical protein</fullName>
    </submittedName>
</protein>
<gene>
    <name evidence="4" type="ORF">PAPOLLO_LOCUS20694</name>
</gene>
<reference evidence="4" key="1">
    <citation type="submission" date="2021-04" db="EMBL/GenBank/DDBJ databases">
        <authorList>
            <person name="Tunstrom K."/>
        </authorList>
    </citation>
    <scope>NUCLEOTIDE SEQUENCE</scope>
</reference>
<organism evidence="4 5">
    <name type="scientific">Parnassius apollo</name>
    <name type="common">Apollo butterfly</name>
    <name type="synonym">Papilio apollo</name>
    <dbReference type="NCBI Taxonomy" id="110799"/>
    <lineage>
        <taxon>Eukaryota</taxon>
        <taxon>Metazoa</taxon>
        <taxon>Ecdysozoa</taxon>
        <taxon>Arthropoda</taxon>
        <taxon>Hexapoda</taxon>
        <taxon>Insecta</taxon>
        <taxon>Pterygota</taxon>
        <taxon>Neoptera</taxon>
        <taxon>Endopterygota</taxon>
        <taxon>Lepidoptera</taxon>
        <taxon>Glossata</taxon>
        <taxon>Ditrysia</taxon>
        <taxon>Papilionoidea</taxon>
        <taxon>Papilionidae</taxon>
        <taxon>Parnassiinae</taxon>
        <taxon>Parnassini</taxon>
        <taxon>Parnassius</taxon>
        <taxon>Parnassius</taxon>
    </lineage>
</organism>
<dbReference type="InterPro" id="IPR050309">
    <property type="entry name" value="Type-B_Carboxylest/Lipase"/>
</dbReference>
<feature type="domain" description="Carboxylesterase type B" evidence="3">
    <location>
        <begin position="20"/>
        <end position="477"/>
    </location>
</feature>
<comment type="caution">
    <text evidence="4">The sequence shown here is derived from an EMBL/GenBank/DDBJ whole genome shotgun (WGS) entry which is preliminary data.</text>
</comment>
<keyword evidence="2" id="KW-0732">Signal</keyword>
<dbReference type="PROSITE" id="PS00941">
    <property type="entry name" value="CARBOXYLESTERASE_B_2"/>
    <property type="match status" value="1"/>
</dbReference>
<dbReference type="InterPro" id="IPR002018">
    <property type="entry name" value="CarbesteraseB"/>
</dbReference>
<evidence type="ECO:0000313" key="4">
    <source>
        <dbReference type="EMBL" id="CAG5035982.1"/>
    </source>
</evidence>
<proteinExistence type="predicted"/>
<evidence type="ECO:0000259" key="3">
    <source>
        <dbReference type="Pfam" id="PF00135"/>
    </source>
</evidence>
<dbReference type="AlphaFoldDB" id="A0A8S3XS23"/>
<dbReference type="InterPro" id="IPR019819">
    <property type="entry name" value="Carboxylesterase_B_CS"/>
</dbReference>
<keyword evidence="1" id="KW-0325">Glycoprotein</keyword>
<accession>A0A8S3XS23</accession>
<dbReference type="EMBL" id="CAJQZP010001279">
    <property type="protein sequence ID" value="CAG5035982.1"/>
    <property type="molecule type" value="Genomic_DNA"/>
</dbReference>
<name>A0A8S3XS23_PARAO</name>
<feature type="signal peptide" evidence="2">
    <location>
        <begin position="1"/>
        <end position="17"/>
    </location>
</feature>
<keyword evidence="5" id="KW-1185">Reference proteome</keyword>